<dbReference type="SUPFAM" id="SSF54427">
    <property type="entry name" value="NTF2-like"/>
    <property type="match status" value="1"/>
</dbReference>
<gene>
    <name evidence="1" type="ORF">NSA47_14735</name>
</gene>
<comment type="caution">
    <text evidence="1">The sequence shown here is derived from an EMBL/GenBank/DDBJ whole genome shotgun (WGS) entry which is preliminary data.</text>
</comment>
<proteinExistence type="predicted"/>
<accession>A0AAE3HHD5</accession>
<dbReference type="AlphaFoldDB" id="A0AAE3HHD5"/>
<keyword evidence="2" id="KW-1185">Reference proteome</keyword>
<evidence type="ECO:0000313" key="1">
    <source>
        <dbReference type="EMBL" id="MCR1900221.1"/>
    </source>
</evidence>
<sequence>MDINEFIFEYWSYVATQNEEKLKNYFSEDACIRWHNTNEQFNVEEFLRANCDYPESWNGEVQRIEYIGNKIITVAHIWSKESDISVHVTSFFELIDGKIKTLDEYWGDDGTPPKWRLDKKIGIPIQ</sequence>
<protein>
    <submittedName>
        <fullName evidence="1">Nuclear transport factor 2 family protein</fullName>
    </submittedName>
</protein>
<dbReference type="InterPro" id="IPR032710">
    <property type="entry name" value="NTF2-like_dom_sf"/>
</dbReference>
<dbReference type="EMBL" id="JANKAS010000023">
    <property type="protein sequence ID" value="MCR1900221.1"/>
    <property type="molecule type" value="Genomic_DNA"/>
</dbReference>
<name>A0AAE3HHD5_9FIRM</name>
<dbReference type="Proteomes" id="UP001205748">
    <property type="component" value="Unassembled WGS sequence"/>
</dbReference>
<reference evidence="1" key="1">
    <citation type="submission" date="2022-07" db="EMBL/GenBank/DDBJ databases">
        <title>Enhanced cultured diversity of the mouse gut microbiota enables custom-made synthetic communities.</title>
        <authorList>
            <person name="Afrizal A."/>
        </authorList>
    </citation>
    <scope>NUCLEOTIDE SEQUENCE</scope>
    <source>
        <strain evidence="1">DSM 28593</strain>
    </source>
</reference>
<organism evidence="1 2">
    <name type="scientific">Irregularibacter muris</name>
    <dbReference type="NCBI Taxonomy" id="1796619"/>
    <lineage>
        <taxon>Bacteria</taxon>
        <taxon>Bacillati</taxon>
        <taxon>Bacillota</taxon>
        <taxon>Clostridia</taxon>
        <taxon>Eubacteriales</taxon>
        <taxon>Eubacteriaceae</taxon>
        <taxon>Irregularibacter</taxon>
    </lineage>
</organism>
<evidence type="ECO:0000313" key="2">
    <source>
        <dbReference type="Proteomes" id="UP001205748"/>
    </source>
</evidence>
<dbReference type="Gene3D" id="3.10.450.50">
    <property type="match status" value="1"/>
</dbReference>